<comment type="caution">
    <text evidence="1">The sequence shown here is derived from an EMBL/GenBank/DDBJ whole genome shotgun (WGS) entry which is preliminary data.</text>
</comment>
<gene>
    <name evidence="1" type="ORF">LCGC14_2836260</name>
</gene>
<dbReference type="EMBL" id="LAZR01054154">
    <property type="protein sequence ID" value="KKK79164.1"/>
    <property type="molecule type" value="Genomic_DNA"/>
</dbReference>
<accession>A0A0F9AKY9</accession>
<proteinExistence type="predicted"/>
<dbReference type="AlphaFoldDB" id="A0A0F9AKY9"/>
<organism evidence="1">
    <name type="scientific">marine sediment metagenome</name>
    <dbReference type="NCBI Taxonomy" id="412755"/>
    <lineage>
        <taxon>unclassified sequences</taxon>
        <taxon>metagenomes</taxon>
        <taxon>ecological metagenomes</taxon>
    </lineage>
</organism>
<reference evidence="1" key="1">
    <citation type="journal article" date="2015" name="Nature">
        <title>Complex archaea that bridge the gap between prokaryotes and eukaryotes.</title>
        <authorList>
            <person name="Spang A."/>
            <person name="Saw J.H."/>
            <person name="Jorgensen S.L."/>
            <person name="Zaremba-Niedzwiedzka K."/>
            <person name="Martijn J."/>
            <person name="Lind A.E."/>
            <person name="van Eijk R."/>
            <person name="Schleper C."/>
            <person name="Guy L."/>
            <person name="Ettema T.J."/>
        </authorList>
    </citation>
    <scope>NUCLEOTIDE SEQUENCE</scope>
</reference>
<sequence>VVDLSGGKLAAKEYRARISQLKDALEEIRDYNWLTSKTHMLPKEKMQDIAQKALKGDSK</sequence>
<name>A0A0F9AKY9_9ZZZZ</name>
<feature type="non-terminal residue" evidence="1">
    <location>
        <position position="1"/>
    </location>
</feature>
<protein>
    <submittedName>
        <fullName evidence="1">Uncharacterized protein</fullName>
    </submittedName>
</protein>
<evidence type="ECO:0000313" key="1">
    <source>
        <dbReference type="EMBL" id="KKK79164.1"/>
    </source>
</evidence>